<sequence length="413" mass="45906">MKLTAAAVVAGALLAGSATAAPRSHGQTPIRNIQVGVRPDWLVSKMADGPLKRKLQSCSERRPCKTDFTISHRGAPLQFPEHTMEGLYAAARMGAGIIECDVTFTKDRQLVCRHSQCDLHTTTNVLTIPELAKKCTTPFTPATDGKPASAKCCTSDFTLAEFRTLCGKMDSFNRTAKTPEDFQGGVADWRTTLYDQFCGTLYTHKEYIQFIDTLGLKFTPELKTPEVKMPYEGDYTQEKYAQQMIDEYKAARIHPSRVFAQSFLADDIYYWGRREPEFAKQAVFLDERVDTPAGYKTAVADMDKLAQKGVRIVAPPIFALLTTDAQNRIVPSDYAKAAKKAGLQIITWSLERSGPLKNVAKTKEYYYQSVLSAVKSDGDMYVVLDVLAREVGIIGIFSDWPATVTYYANCFGL</sequence>
<reference evidence="1" key="1">
    <citation type="journal article" date="2022" name="bioRxiv">
        <title>Population genetic analysis of Ophidiomyces ophidiicola, the causative agent of snake fungal disease, indicates recent introductions to the USA.</title>
        <authorList>
            <person name="Ladner J.T."/>
            <person name="Palmer J.M."/>
            <person name="Ettinger C.L."/>
            <person name="Stajich J.E."/>
            <person name="Farrell T.M."/>
            <person name="Glorioso B.M."/>
            <person name="Lawson B."/>
            <person name="Price S.J."/>
            <person name="Stengle A.G."/>
            <person name="Grear D.A."/>
            <person name="Lorch J.M."/>
        </authorList>
    </citation>
    <scope>NUCLEOTIDE SEQUENCE</scope>
    <source>
        <strain evidence="1">NWHC 24266-5</strain>
    </source>
</reference>
<dbReference type="EMBL" id="JALBCA010000002">
    <property type="protein sequence ID" value="KAI2393448.1"/>
    <property type="molecule type" value="Genomic_DNA"/>
</dbReference>
<protein>
    <submittedName>
        <fullName evidence="1">Uncharacterized protein</fullName>
    </submittedName>
</protein>
<gene>
    <name evidence="1" type="ORF">LOY88_000046</name>
</gene>
<proteinExistence type="predicted"/>
<evidence type="ECO:0000313" key="1">
    <source>
        <dbReference type="EMBL" id="KAI2393448.1"/>
    </source>
</evidence>
<organism evidence="1">
    <name type="scientific">Ophidiomyces ophidiicola</name>
    <dbReference type="NCBI Taxonomy" id="1387563"/>
    <lineage>
        <taxon>Eukaryota</taxon>
        <taxon>Fungi</taxon>
        <taxon>Dikarya</taxon>
        <taxon>Ascomycota</taxon>
        <taxon>Pezizomycotina</taxon>
        <taxon>Eurotiomycetes</taxon>
        <taxon>Eurotiomycetidae</taxon>
        <taxon>Onygenales</taxon>
        <taxon>Onygenaceae</taxon>
        <taxon>Ophidiomyces</taxon>
    </lineage>
</organism>
<name>A0ACB8V5V0_9EURO</name>
<comment type="caution">
    <text evidence="1">The sequence shown here is derived from an EMBL/GenBank/DDBJ whole genome shotgun (WGS) entry which is preliminary data.</text>
</comment>
<accession>A0ACB8V5V0</accession>